<feature type="non-terminal residue" evidence="2">
    <location>
        <position position="1"/>
    </location>
</feature>
<feature type="compositionally biased region" description="Basic and acidic residues" evidence="1">
    <location>
        <begin position="174"/>
        <end position="188"/>
    </location>
</feature>
<dbReference type="PANTHER" id="PTHR31206">
    <property type="entry name" value="LP10445P"/>
    <property type="match status" value="1"/>
</dbReference>
<comment type="caution">
    <text evidence="2">The sequence shown here is derived from an EMBL/GenBank/DDBJ whole genome shotgun (WGS) entry which is preliminary data.</text>
</comment>
<reference evidence="2 3" key="1">
    <citation type="journal article" date="2024" name="BMC Genomics">
        <title>Genome assembly of redclaw crayfish (Cherax quadricarinatus) provides insights into its immune adaptation and hypoxia tolerance.</title>
        <authorList>
            <person name="Liu Z."/>
            <person name="Zheng J."/>
            <person name="Li H."/>
            <person name="Fang K."/>
            <person name="Wang S."/>
            <person name="He J."/>
            <person name="Zhou D."/>
            <person name="Weng S."/>
            <person name="Chi M."/>
            <person name="Gu Z."/>
            <person name="He J."/>
            <person name="Li F."/>
            <person name="Wang M."/>
        </authorList>
    </citation>
    <scope>NUCLEOTIDE SEQUENCE [LARGE SCALE GENOMIC DNA]</scope>
    <source>
        <strain evidence="2">ZL_2023a</strain>
    </source>
</reference>
<sequence>VELQMTDLNNVSLKQEYPAKVMNAVSFQGEEGKKRKSKCLEGSFTLMALWRSTAQAREGETDNKPDTLALVDPKSLSWGPWMYYWMYYTGSKTLSACDYVGEGLAHFLGITSPKYQYEIDEYKRCEEEEKAEREEEAAEMAGWTTAENIVADGVERGDTVVCSAIRQPPSPSHAKNEPDNEHLIERNSEKSEVACNASYRSSSCSSLSTTKVKVWMSK</sequence>
<evidence type="ECO:0000313" key="2">
    <source>
        <dbReference type="EMBL" id="KAK8718870.1"/>
    </source>
</evidence>
<evidence type="ECO:0000313" key="3">
    <source>
        <dbReference type="Proteomes" id="UP001445076"/>
    </source>
</evidence>
<feature type="region of interest" description="Disordered" evidence="1">
    <location>
        <begin position="164"/>
        <end position="188"/>
    </location>
</feature>
<keyword evidence="3" id="KW-1185">Reference proteome</keyword>
<dbReference type="PANTHER" id="PTHR31206:SF1">
    <property type="entry name" value="LP10445P"/>
    <property type="match status" value="1"/>
</dbReference>
<dbReference type="InterPro" id="IPR028260">
    <property type="entry name" value="FAM177"/>
</dbReference>
<gene>
    <name evidence="2" type="ORF">OTU49_014407</name>
</gene>
<evidence type="ECO:0000256" key="1">
    <source>
        <dbReference type="SAM" id="MobiDB-lite"/>
    </source>
</evidence>
<name>A0AAW0VPW8_CHEQU</name>
<dbReference type="Pfam" id="PF14774">
    <property type="entry name" value="FAM177"/>
    <property type="match status" value="1"/>
</dbReference>
<protein>
    <submittedName>
        <fullName evidence="2">Uncharacterized protein</fullName>
    </submittedName>
</protein>
<dbReference type="Proteomes" id="UP001445076">
    <property type="component" value="Unassembled WGS sequence"/>
</dbReference>
<accession>A0AAW0VPW8</accession>
<organism evidence="2 3">
    <name type="scientific">Cherax quadricarinatus</name>
    <name type="common">Australian red claw crayfish</name>
    <dbReference type="NCBI Taxonomy" id="27406"/>
    <lineage>
        <taxon>Eukaryota</taxon>
        <taxon>Metazoa</taxon>
        <taxon>Ecdysozoa</taxon>
        <taxon>Arthropoda</taxon>
        <taxon>Crustacea</taxon>
        <taxon>Multicrustacea</taxon>
        <taxon>Malacostraca</taxon>
        <taxon>Eumalacostraca</taxon>
        <taxon>Eucarida</taxon>
        <taxon>Decapoda</taxon>
        <taxon>Pleocyemata</taxon>
        <taxon>Astacidea</taxon>
        <taxon>Parastacoidea</taxon>
        <taxon>Parastacidae</taxon>
        <taxon>Cherax</taxon>
    </lineage>
</organism>
<dbReference type="AlphaFoldDB" id="A0AAW0VPW8"/>
<proteinExistence type="predicted"/>
<feature type="non-terminal residue" evidence="2">
    <location>
        <position position="218"/>
    </location>
</feature>
<dbReference type="EMBL" id="JARKIK010003861">
    <property type="protein sequence ID" value="KAK8718870.1"/>
    <property type="molecule type" value="Genomic_DNA"/>
</dbReference>